<accession>A0AAW0A7Z8</accession>
<evidence type="ECO:0000313" key="2">
    <source>
        <dbReference type="Proteomes" id="UP001362999"/>
    </source>
</evidence>
<comment type="caution">
    <text evidence="1">The sequence shown here is derived from an EMBL/GenBank/DDBJ whole genome shotgun (WGS) entry which is preliminary data.</text>
</comment>
<proteinExistence type="predicted"/>
<reference evidence="1 2" key="1">
    <citation type="journal article" date="2024" name="J Genomics">
        <title>Draft genome sequencing and assembly of Favolaschia claudopus CIRM-BRFM 2984 isolated from oak limbs.</title>
        <authorList>
            <person name="Navarro D."/>
            <person name="Drula E."/>
            <person name="Chaduli D."/>
            <person name="Cazenave R."/>
            <person name="Ahrendt S."/>
            <person name="Wang J."/>
            <person name="Lipzen A."/>
            <person name="Daum C."/>
            <person name="Barry K."/>
            <person name="Grigoriev I.V."/>
            <person name="Favel A."/>
            <person name="Rosso M.N."/>
            <person name="Martin F."/>
        </authorList>
    </citation>
    <scope>NUCLEOTIDE SEQUENCE [LARGE SCALE GENOMIC DNA]</scope>
    <source>
        <strain evidence="1 2">CIRM-BRFM 2984</strain>
    </source>
</reference>
<keyword evidence="2" id="KW-1185">Reference proteome</keyword>
<dbReference type="Proteomes" id="UP001362999">
    <property type="component" value="Unassembled WGS sequence"/>
</dbReference>
<organism evidence="1 2">
    <name type="scientific">Favolaschia claudopus</name>
    <dbReference type="NCBI Taxonomy" id="2862362"/>
    <lineage>
        <taxon>Eukaryota</taxon>
        <taxon>Fungi</taxon>
        <taxon>Dikarya</taxon>
        <taxon>Basidiomycota</taxon>
        <taxon>Agaricomycotina</taxon>
        <taxon>Agaricomycetes</taxon>
        <taxon>Agaricomycetidae</taxon>
        <taxon>Agaricales</taxon>
        <taxon>Marasmiineae</taxon>
        <taxon>Mycenaceae</taxon>
        <taxon>Favolaschia</taxon>
    </lineage>
</organism>
<dbReference type="AlphaFoldDB" id="A0AAW0A7Z8"/>
<sequence length="286" mass="31649">MDTFSRRRSNRFATNTTKPTLLPFHHHLSPLSLSKIPLQTQQAVLAADTTPPMCRHDVSSSRERDFDGAPALTRRIAVRRAALQASFLGSFGRRQANSVSDASSSESRRCFSTLGLLPPSSRRTAALSLRHDVWTSREQEFKIENFSAARPSSPPPRPQIKNLIFGRPPSNASADNPLRKFEILRSGELPLSSIVSRLFSFRCAALNTTTSTKPSSRQLLKSPKAFFFAARLNGTDFLPLRGAVENCKFFQCLAVVLRCGSRSLLHSLDADFNKFVLTSKSSDPVA</sequence>
<evidence type="ECO:0000313" key="1">
    <source>
        <dbReference type="EMBL" id="KAK7002226.1"/>
    </source>
</evidence>
<dbReference type="EMBL" id="JAWWNJ010000079">
    <property type="protein sequence ID" value="KAK7002226.1"/>
    <property type="molecule type" value="Genomic_DNA"/>
</dbReference>
<gene>
    <name evidence="1" type="ORF">R3P38DRAFT_2794773</name>
</gene>
<protein>
    <submittedName>
        <fullName evidence="1">Uncharacterized protein</fullName>
    </submittedName>
</protein>
<name>A0AAW0A7Z8_9AGAR</name>